<dbReference type="eggNOG" id="COG2223">
    <property type="taxonomic scope" value="Bacteria"/>
</dbReference>
<accession>A0A9E6ZMB9</accession>
<dbReference type="CDD" id="cd17337">
    <property type="entry name" value="MFS_CsbX"/>
    <property type="match status" value="1"/>
</dbReference>
<sequence length="431" mass="47693">MASSEIQSELFGIPKRLFWGFIAIALFMVGDGIEQAFLSKYIVNIGFSTSQASLVSTVYGLMVVVASWFAAVLAEVYGPRVIMFCGVVLWIVFDIGFLTLGLGPKNYTMMLVMYGLRGTGYPFFLYGFLVGATHVTRKSRLSTMIGWFWCMYSIGIGVVGTYLPSFTIPSIGFMPTLWMSNIWIAVGGCLALVLTRNYFVVHKNGKSTKERFGRVVQDIGVVYRNPNIIKIFIVRIINQLSLFGLVVVFPILFTNRIGFTTQQWLWIWGAMNITLIFGDVFWGMVANRIGLRRQVMWFGCVGCGITTLLFYYLPVSNGPVFWIAVLVAVLFGVTESAFVPIFVIFTSLEPKHIGATLSAQNLAGGISNFAAPALATLILPFFNVVGVVWVFAILYFIGAAITLFVRVPEPGRNQLSRSRVLNESGSNVVGE</sequence>
<dbReference type="InterPro" id="IPR036259">
    <property type="entry name" value="MFS_trans_sf"/>
</dbReference>
<organism evidence="6 7">
    <name type="scientific">Alicyclobacillus acidoterrestris (strain ATCC 49025 / DSM 3922 / CIP 106132 / NCIMB 13137 / GD3B)</name>
    <dbReference type="NCBI Taxonomy" id="1356854"/>
    <lineage>
        <taxon>Bacteria</taxon>
        <taxon>Bacillati</taxon>
        <taxon>Bacillota</taxon>
        <taxon>Bacilli</taxon>
        <taxon>Bacillales</taxon>
        <taxon>Alicyclobacillaceae</taxon>
        <taxon>Alicyclobacillus</taxon>
    </lineage>
</organism>
<dbReference type="GO" id="GO:0022857">
    <property type="term" value="F:transmembrane transporter activity"/>
    <property type="evidence" value="ECO:0007669"/>
    <property type="project" value="InterPro"/>
</dbReference>
<evidence type="ECO:0000256" key="5">
    <source>
        <dbReference type="ARBA" id="ARBA00023136"/>
    </source>
</evidence>
<dbReference type="KEGG" id="aaco:K1I37_03575"/>
<dbReference type="SUPFAM" id="SSF103473">
    <property type="entry name" value="MFS general substrate transporter"/>
    <property type="match status" value="1"/>
</dbReference>
<dbReference type="Proteomes" id="UP000829401">
    <property type="component" value="Chromosome"/>
</dbReference>
<dbReference type="GO" id="GO:0005886">
    <property type="term" value="C:plasma membrane"/>
    <property type="evidence" value="ECO:0007669"/>
    <property type="project" value="UniProtKB-SubCell"/>
</dbReference>
<keyword evidence="3" id="KW-0812">Transmembrane</keyword>
<evidence type="ECO:0000256" key="3">
    <source>
        <dbReference type="ARBA" id="ARBA00022692"/>
    </source>
</evidence>
<protein>
    <submittedName>
        <fullName evidence="6">MFS transporter</fullName>
    </submittedName>
</protein>
<dbReference type="Pfam" id="PF07690">
    <property type="entry name" value="MFS_1"/>
    <property type="match status" value="1"/>
</dbReference>
<dbReference type="InterPro" id="IPR004748">
    <property type="entry name" value="Polyol_permease-like"/>
</dbReference>
<keyword evidence="4" id="KW-1133">Transmembrane helix</keyword>
<dbReference type="PROSITE" id="PS50850">
    <property type="entry name" value="MFS"/>
    <property type="match status" value="1"/>
</dbReference>
<dbReference type="NCBIfam" id="TIGR00897">
    <property type="entry name" value="2A0118"/>
    <property type="match status" value="1"/>
</dbReference>
<dbReference type="EMBL" id="CP080467">
    <property type="protein sequence ID" value="UNO49631.1"/>
    <property type="molecule type" value="Genomic_DNA"/>
</dbReference>
<dbReference type="STRING" id="1356854.N007_11340"/>
<dbReference type="RefSeq" id="WP_021297316.1">
    <property type="nucleotide sequence ID" value="NZ_AURB01000151.1"/>
</dbReference>
<dbReference type="AlphaFoldDB" id="T0BTK0"/>
<keyword evidence="5" id="KW-0472">Membrane</keyword>
<keyword evidence="2" id="KW-0813">Transport</keyword>
<evidence type="ECO:0000313" key="6">
    <source>
        <dbReference type="EMBL" id="UNO49631.1"/>
    </source>
</evidence>
<dbReference type="Gene3D" id="1.20.1250.20">
    <property type="entry name" value="MFS general substrate transporter like domains"/>
    <property type="match status" value="2"/>
</dbReference>
<accession>T0BTK0</accession>
<evidence type="ECO:0000256" key="4">
    <source>
        <dbReference type="ARBA" id="ARBA00022989"/>
    </source>
</evidence>
<comment type="subcellular location">
    <subcellularLocation>
        <location evidence="1">Cell membrane</location>
        <topology evidence="1">Multi-pass membrane protein</topology>
    </subcellularLocation>
</comment>
<name>T0BTK0_ALIAG</name>
<evidence type="ECO:0000313" key="7">
    <source>
        <dbReference type="Proteomes" id="UP000829401"/>
    </source>
</evidence>
<dbReference type="InterPro" id="IPR052528">
    <property type="entry name" value="Sugar_transport-like"/>
</dbReference>
<evidence type="ECO:0000256" key="2">
    <source>
        <dbReference type="ARBA" id="ARBA00022448"/>
    </source>
</evidence>
<proteinExistence type="predicted"/>
<dbReference type="PANTHER" id="PTHR23526:SF4">
    <property type="entry name" value="INTEGRAL MEMBRANE TRANSPORT PROTEIN"/>
    <property type="match status" value="1"/>
</dbReference>
<keyword evidence="7" id="KW-1185">Reference proteome</keyword>
<dbReference type="InterPro" id="IPR011701">
    <property type="entry name" value="MFS"/>
</dbReference>
<dbReference type="PANTHER" id="PTHR23526">
    <property type="entry name" value="INTEGRAL MEMBRANE TRANSPORT PROTEIN-RELATED"/>
    <property type="match status" value="1"/>
</dbReference>
<dbReference type="InterPro" id="IPR020846">
    <property type="entry name" value="MFS_dom"/>
</dbReference>
<gene>
    <name evidence="6" type="ORF">K1I37_03575</name>
</gene>
<reference evidence="7" key="1">
    <citation type="journal article" date="2022" name="G3 (Bethesda)">
        <title>Unveiling the complete genome sequence of Alicyclobacillus acidoterrestris DSM 3922T, a taint-producing strain.</title>
        <authorList>
            <person name="Leonardo I.C."/>
            <person name="Barreto Crespo M.T."/>
            <person name="Gaspar F.B."/>
        </authorList>
    </citation>
    <scope>NUCLEOTIDE SEQUENCE [LARGE SCALE GENOMIC DNA]</scope>
    <source>
        <strain evidence="7">DSM 3922</strain>
    </source>
</reference>
<evidence type="ECO:0000256" key="1">
    <source>
        <dbReference type="ARBA" id="ARBA00004651"/>
    </source>
</evidence>